<organism evidence="1 2">
    <name type="scientific">Polaribacter ponticola</name>
    <dbReference type="NCBI Taxonomy" id="2978475"/>
    <lineage>
        <taxon>Bacteria</taxon>
        <taxon>Pseudomonadati</taxon>
        <taxon>Bacteroidota</taxon>
        <taxon>Flavobacteriia</taxon>
        <taxon>Flavobacteriales</taxon>
        <taxon>Flavobacteriaceae</taxon>
    </lineage>
</organism>
<comment type="caution">
    <text evidence="1">The sequence shown here is derived from an EMBL/GenBank/DDBJ whole genome shotgun (WGS) entry which is preliminary data.</text>
</comment>
<accession>A0ABT5SD24</accession>
<dbReference type="RefSeq" id="WP_265725886.1">
    <property type="nucleotide sequence ID" value="NZ_JAOSLC020000003.1"/>
</dbReference>
<evidence type="ECO:0000313" key="1">
    <source>
        <dbReference type="EMBL" id="MDD7915331.1"/>
    </source>
</evidence>
<dbReference type="EMBL" id="JAOSLC020000003">
    <property type="protein sequence ID" value="MDD7915331.1"/>
    <property type="molecule type" value="Genomic_DNA"/>
</dbReference>
<protein>
    <submittedName>
        <fullName evidence="1">Uncharacterized protein</fullName>
    </submittedName>
</protein>
<name>A0ABT5SD24_9FLAO</name>
<dbReference type="PROSITE" id="PS51257">
    <property type="entry name" value="PROKAR_LIPOPROTEIN"/>
    <property type="match status" value="1"/>
</dbReference>
<evidence type="ECO:0000313" key="2">
    <source>
        <dbReference type="Proteomes" id="UP001151478"/>
    </source>
</evidence>
<reference evidence="1" key="1">
    <citation type="submission" date="2023-02" db="EMBL/GenBank/DDBJ databases">
        <title>Polaribacter ponticola sp. nov., isolated from seawater.</title>
        <authorList>
            <person name="Baek J.H."/>
            <person name="Kim J.M."/>
            <person name="Choi D.G."/>
            <person name="Jeon C.O."/>
        </authorList>
    </citation>
    <scope>NUCLEOTIDE SEQUENCE</scope>
    <source>
        <strain evidence="1">MSW5</strain>
    </source>
</reference>
<keyword evidence="2" id="KW-1185">Reference proteome</keyword>
<gene>
    <name evidence="1" type="ORF">N5A56_013325</name>
</gene>
<dbReference type="Proteomes" id="UP001151478">
    <property type="component" value="Unassembled WGS sequence"/>
</dbReference>
<proteinExistence type="predicted"/>
<sequence>MKTRIYLIIIGILLVTISCVQKNKKSDQKEIVNKKTESQKRPLADYKSQKLVTFYKDYGDEISDFTIVHTNEIFNAIIFYTKEKRAYVVELDTTITHHPNPKEKIGKNLEFNQFGIDNSIIKYIEFK</sequence>